<dbReference type="EMBL" id="KZ678491">
    <property type="protein sequence ID" value="PSR81879.1"/>
    <property type="molecule type" value="Genomic_DNA"/>
</dbReference>
<proteinExistence type="predicted"/>
<organism evidence="1 2">
    <name type="scientific">Coniella lustricola</name>
    <dbReference type="NCBI Taxonomy" id="2025994"/>
    <lineage>
        <taxon>Eukaryota</taxon>
        <taxon>Fungi</taxon>
        <taxon>Dikarya</taxon>
        <taxon>Ascomycota</taxon>
        <taxon>Pezizomycotina</taxon>
        <taxon>Sordariomycetes</taxon>
        <taxon>Sordariomycetidae</taxon>
        <taxon>Diaporthales</taxon>
        <taxon>Schizoparmaceae</taxon>
        <taxon>Coniella</taxon>
    </lineage>
</organism>
<dbReference type="InParanoid" id="A0A2T3A2Z3"/>
<dbReference type="Proteomes" id="UP000241462">
    <property type="component" value="Unassembled WGS sequence"/>
</dbReference>
<protein>
    <submittedName>
        <fullName evidence="1">Uncharacterized protein</fullName>
    </submittedName>
</protein>
<evidence type="ECO:0000313" key="2">
    <source>
        <dbReference type="Proteomes" id="UP000241462"/>
    </source>
</evidence>
<gene>
    <name evidence="1" type="ORF">BD289DRAFT_438427</name>
</gene>
<name>A0A2T3A2Z3_9PEZI</name>
<sequence length="119" mass="13064">MANHKTHWLALLACQRLMTSYLSDDGRSRLLVAATLVLQALKLSTWHAVFHPVFFPCSFCLLDLLLSSSPLSQPSCSRCGLVDAGGTVPSPSVRATSCLPWHLARLAYCDVPDLRKVKL</sequence>
<reference evidence="1 2" key="1">
    <citation type="journal article" date="2018" name="Mycol. Prog.">
        <title>Coniella lustricola, a new species from submerged detritus.</title>
        <authorList>
            <person name="Raudabaugh D.B."/>
            <person name="Iturriaga T."/>
            <person name="Carver A."/>
            <person name="Mondo S."/>
            <person name="Pangilinan J."/>
            <person name="Lipzen A."/>
            <person name="He G."/>
            <person name="Amirebrahimi M."/>
            <person name="Grigoriev I.V."/>
            <person name="Miller A.N."/>
        </authorList>
    </citation>
    <scope>NUCLEOTIDE SEQUENCE [LARGE SCALE GENOMIC DNA]</scope>
    <source>
        <strain evidence="1 2">B22-T-1</strain>
    </source>
</reference>
<dbReference type="AlphaFoldDB" id="A0A2T3A2Z3"/>
<accession>A0A2T3A2Z3</accession>
<evidence type="ECO:0000313" key="1">
    <source>
        <dbReference type="EMBL" id="PSR81879.1"/>
    </source>
</evidence>
<keyword evidence="2" id="KW-1185">Reference proteome</keyword>